<reference evidence="7" key="1">
    <citation type="journal article" date="2019" name="Int. J. Syst. Evol. Microbiol.">
        <title>The Global Catalogue of Microorganisms (GCM) 10K type strain sequencing project: providing services to taxonomists for standard genome sequencing and annotation.</title>
        <authorList>
            <consortium name="The Broad Institute Genomics Platform"/>
            <consortium name="The Broad Institute Genome Sequencing Center for Infectious Disease"/>
            <person name="Wu L."/>
            <person name="Ma J."/>
        </authorList>
    </citation>
    <scope>NUCLEOTIDE SEQUENCE [LARGE SCALE GENOMIC DNA]</scope>
    <source>
        <strain evidence="7">KCTC 42282</strain>
    </source>
</reference>
<dbReference type="InterPro" id="IPR039424">
    <property type="entry name" value="SBP_5"/>
</dbReference>
<gene>
    <name evidence="6" type="ORF">ACFONL_11080</name>
</gene>
<evidence type="ECO:0000256" key="4">
    <source>
        <dbReference type="ARBA" id="ARBA00022729"/>
    </source>
</evidence>
<evidence type="ECO:0000256" key="2">
    <source>
        <dbReference type="ARBA" id="ARBA00005695"/>
    </source>
</evidence>
<dbReference type="Gene3D" id="3.10.105.10">
    <property type="entry name" value="Dipeptide-binding Protein, Domain 3"/>
    <property type="match status" value="1"/>
</dbReference>
<proteinExistence type="inferred from homology"/>
<evidence type="ECO:0000256" key="3">
    <source>
        <dbReference type="ARBA" id="ARBA00022448"/>
    </source>
</evidence>
<accession>A0ABV7UGU1</accession>
<dbReference type="EMBL" id="JBHRYC010000052">
    <property type="protein sequence ID" value="MFC3637909.1"/>
    <property type="molecule type" value="Genomic_DNA"/>
</dbReference>
<feature type="domain" description="Solute-binding protein family 5" evidence="5">
    <location>
        <begin position="98"/>
        <end position="455"/>
    </location>
</feature>
<keyword evidence="7" id="KW-1185">Reference proteome</keyword>
<sequence>MYARSNSTDRSGHHKLSEQLTARRLMLLAGIAGAGMSLLAAQPAAANETPRSGGTLTFGVTTEPVCFDPHRSVQQNSYIIIRNYVDSLVAKNADGRFLPWLAKSFQKSADGKTYDFILRDDVVFHDGEKFDAAAVKTNFDHARDAKNAVPAGELLQSIEQIEAVAPHHLRLHLQQPDTALLESIASVRLGLLSPKALQAGAQLCGGGPALAGTGPFRFAGYTRGQSVALERNAAYNWGPGYAKHNGPAYLEKATIRFLPEYSVRAGALSSGQIDVIEGVQPTDVGQFKDQPGFQFLTGPSGAQTAFTLNINNTIEPATDVRVRQALRDGADIEALVKSVYRGTVRRAWSNIGPDNPLYNKALEGSWGLNVAKANQLLDEAGWTGRDAQGYRTKDGKRLGIEVGYPQPFVRDSRDVLIQGVQAQLRKNLGFDLKLRIITGGEWGQQLREGTWTIYPNTYLPADPVRELEGNIGRTGFIRAVSDKGDKELFGHIESALRATTADDKLKHVHAAQKRAVDQAVIVPLFAASYQLAARDKVRGLSFEAQLDSPSNLYDVWVAP</sequence>
<evidence type="ECO:0000313" key="7">
    <source>
        <dbReference type="Proteomes" id="UP001595704"/>
    </source>
</evidence>
<dbReference type="PIRSF" id="PIRSF002741">
    <property type="entry name" value="MppA"/>
    <property type="match status" value="1"/>
</dbReference>
<dbReference type="CDD" id="cd08492">
    <property type="entry name" value="PBP2_NikA_DppA_OppA_like_15"/>
    <property type="match status" value="1"/>
</dbReference>
<dbReference type="InterPro" id="IPR030678">
    <property type="entry name" value="Peptide/Ni-bd"/>
</dbReference>
<keyword evidence="4" id="KW-0732">Signal</keyword>
<keyword evidence="3" id="KW-0813">Transport</keyword>
<comment type="similarity">
    <text evidence="2">Belongs to the bacterial solute-binding protein 5 family.</text>
</comment>
<dbReference type="Pfam" id="PF00496">
    <property type="entry name" value="SBP_bac_5"/>
    <property type="match status" value="1"/>
</dbReference>
<dbReference type="InterPro" id="IPR000914">
    <property type="entry name" value="SBP_5_dom"/>
</dbReference>
<comment type="subcellular location">
    <subcellularLocation>
        <location evidence="1">Periplasm</location>
    </subcellularLocation>
</comment>
<dbReference type="PANTHER" id="PTHR30290:SF10">
    <property type="entry name" value="PERIPLASMIC OLIGOPEPTIDE-BINDING PROTEIN-RELATED"/>
    <property type="match status" value="1"/>
</dbReference>
<dbReference type="Gene3D" id="3.40.190.10">
    <property type="entry name" value="Periplasmic binding protein-like II"/>
    <property type="match status" value="1"/>
</dbReference>
<name>A0ABV7UGU1_9HYPH</name>
<dbReference type="PANTHER" id="PTHR30290">
    <property type="entry name" value="PERIPLASMIC BINDING COMPONENT OF ABC TRANSPORTER"/>
    <property type="match status" value="1"/>
</dbReference>
<evidence type="ECO:0000256" key="1">
    <source>
        <dbReference type="ARBA" id="ARBA00004418"/>
    </source>
</evidence>
<dbReference type="Proteomes" id="UP001595704">
    <property type="component" value="Unassembled WGS sequence"/>
</dbReference>
<dbReference type="SUPFAM" id="SSF53850">
    <property type="entry name" value="Periplasmic binding protein-like II"/>
    <property type="match status" value="1"/>
</dbReference>
<protein>
    <submittedName>
        <fullName evidence="6">ABC transporter substrate-binding protein</fullName>
    </submittedName>
</protein>
<comment type="caution">
    <text evidence="6">The sequence shown here is derived from an EMBL/GenBank/DDBJ whole genome shotgun (WGS) entry which is preliminary data.</text>
</comment>
<evidence type="ECO:0000313" key="6">
    <source>
        <dbReference type="EMBL" id="MFC3637909.1"/>
    </source>
</evidence>
<dbReference type="RefSeq" id="WP_191320706.1">
    <property type="nucleotide sequence ID" value="NZ_BNCG01000023.1"/>
</dbReference>
<organism evidence="6 7">
    <name type="scientific">Camelimonas fluminis</name>
    <dbReference type="NCBI Taxonomy" id="1576911"/>
    <lineage>
        <taxon>Bacteria</taxon>
        <taxon>Pseudomonadati</taxon>
        <taxon>Pseudomonadota</taxon>
        <taxon>Alphaproteobacteria</taxon>
        <taxon>Hyphomicrobiales</taxon>
        <taxon>Chelatococcaceae</taxon>
        <taxon>Camelimonas</taxon>
    </lineage>
</organism>
<evidence type="ECO:0000259" key="5">
    <source>
        <dbReference type="Pfam" id="PF00496"/>
    </source>
</evidence>